<feature type="transmembrane region" description="Helical" evidence="1">
    <location>
        <begin position="99"/>
        <end position="123"/>
    </location>
</feature>
<dbReference type="GO" id="GO:0022857">
    <property type="term" value="F:transmembrane transporter activity"/>
    <property type="evidence" value="ECO:0007669"/>
    <property type="project" value="InterPro"/>
</dbReference>
<name>A0AAD4NFG0_9BILA</name>
<keyword evidence="1" id="KW-0812">Transmembrane</keyword>
<evidence type="ECO:0000313" key="2">
    <source>
        <dbReference type="EMBL" id="KAI1726088.1"/>
    </source>
</evidence>
<proteinExistence type="predicted"/>
<dbReference type="PANTHER" id="PTHR45757">
    <property type="entry name" value="PROTEIN CBG23364-RELATED"/>
    <property type="match status" value="1"/>
</dbReference>
<gene>
    <name evidence="2" type="ORF">DdX_02783</name>
</gene>
<dbReference type="SUPFAM" id="SSF103473">
    <property type="entry name" value="MFS general substrate transporter"/>
    <property type="match status" value="1"/>
</dbReference>
<feature type="transmembrane region" description="Helical" evidence="1">
    <location>
        <begin position="362"/>
        <end position="386"/>
    </location>
</feature>
<accession>A0AAD4NFG0</accession>
<feature type="transmembrane region" description="Helical" evidence="1">
    <location>
        <begin position="73"/>
        <end position="93"/>
    </location>
</feature>
<feature type="transmembrane region" description="Helical" evidence="1">
    <location>
        <begin position="302"/>
        <end position="324"/>
    </location>
</feature>
<feature type="transmembrane region" description="Helical" evidence="1">
    <location>
        <begin position="330"/>
        <end position="350"/>
    </location>
</feature>
<feature type="transmembrane region" description="Helical" evidence="1">
    <location>
        <begin position="167"/>
        <end position="186"/>
    </location>
</feature>
<dbReference type="EMBL" id="JAKKPZ010000002">
    <property type="protein sequence ID" value="KAI1726088.1"/>
    <property type="molecule type" value="Genomic_DNA"/>
</dbReference>
<dbReference type="Pfam" id="PF07690">
    <property type="entry name" value="MFS_1"/>
    <property type="match status" value="1"/>
</dbReference>
<keyword evidence="1" id="KW-1133">Transmembrane helix</keyword>
<organism evidence="2 3">
    <name type="scientific">Ditylenchus destructor</name>
    <dbReference type="NCBI Taxonomy" id="166010"/>
    <lineage>
        <taxon>Eukaryota</taxon>
        <taxon>Metazoa</taxon>
        <taxon>Ecdysozoa</taxon>
        <taxon>Nematoda</taxon>
        <taxon>Chromadorea</taxon>
        <taxon>Rhabditida</taxon>
        <taxon>Tylenchina</taxon>
        <taxon>Tylenchomorpha</taxon>
        <taxon>Sphaerularioidea</taxon>
        <taxon>Anguinidae</taxon>
        <taxon>Anguininae</taxon>
        <taxon>Ditylenchus</taxon>
    </lineage>
</organism>
<dbReference type="InterPro" id="IPR036259">
    <property type="entry name" value="MFS_trans_sf"/>
</dbReference>
<dbReference type="GO" id="GO:0016020">
    <property type="term" value="C:membrane"/>
    <property type="evidence" value="ECO:0007669"/>
    <property type="project" value="TreeGrafter"/>
</dbReference>
<keyword evidence="1" id="KW-0472">Membrane</keyword>
<dbReference type="PANTHER" id="PTHR45757:SF17">
    <property type="entry name" value="MAJOR FACILITATOR SUPERFAMILY (MFS) PROFILE DOMAIN-CONTAINING PROTEIN"/>
    <property type="match status" value="1"/>
</dbReference>
<feature type="transmembrane region" description="Helical" evidence="1">
    <location>
        <begin position="49"/>
        <end position="66"/>
    </location>
</feature>
<comment type="caution">
    <text evidence="2">The sequence shown here is derived from an EMBL/GenBank/DDBJ whole genome shotgun (WGS) entry which is preliminary data.</text>
</comment>
<feature type="transmembrane region" description="Helical" evidence="1">
    <location>
        <begin position="232"/>
        <end position="252"/>
    </location>
</feature>
<feature type="transmembrane region" description="Helical" evidence="1">
    <location>
        <begin position="264"/>
        <end position="281"/>
    </location>
</feature>
<protein>
    <submittedName>
        <fullName evidence="2">Major facilitator superfamily domain-containing protein</fullName>
    </submittedName>
</protein>
<dbReference type="Gene3D" id="1.20.1250.20">
    <property type="entry name" value="MFS general substrate transporter like domains"/>
    <property type="match status" value="2"/>
</dbReference>
<evidence type="ECO:0000256" key="1">
    <source>
        <dbReference type="SAM" id="Phobius"/>
    </source>
</evidence>
<dbReference type="Proteomes" id="UP001201812">
    <property type="component" value="Unassembled WGS sequence"/>
</dbReference>
<dbReference type="InterPro" id="IPR011701">
    <property type="entry name" value="MFS"/>
</dbReference>
<reference evidence="2" key="1">
    <citation type="submission" date="2022-01" db="EMBL/GenBank/DDBJ databases">
        <title>Genome Sequence Resource for Two Populations of Ditylenchus destructor, the Migratory Endoparasitic Phytonematode.</title>
        <authorList>
            <person name="Zhang H."/>
            <person name="Lin R."/>
            <person name="Xie B."/>
        </authorList>
    </citation>
    <scope>NUCLEOTIDE SEQUENCE</scope>
    <source>
        <strain evidence="2">BazhouSP</strain>
    </source>
</reference>
<feature type="transmembrane region" description="Helical" evidence="1">
    <location>
        <begin position="398"/>
        <end position="417"/>
    </location>
</feature>
<evidence type="ECO:0000313" key="3">
    <source>
        <dbReference type="Proteomes" id="UP001201812"/>
    </source>
</evidence>
<dbReference type="AlphaFoldDB" id="A0AAD4NFG0"/>
<keyword evidence="3" id="KW-1185">Reference proteome</keyword>
<sequence length="446" mass="49462">MTSIFSNILTLNFTHLCRNSPGEEFDDFRNGTDEESKKNSDNGKHVSELTISIVAMIATFPFSHWCSHHGAKYLFLIAGLFSSVATAFQVVVLEGDWHVSWLIAVKAAQGLAYAADFAVMGVVCTRWASLSETAIFISAMTCFSPLASIVTYAASGVICVSPLGWQWISYSHAIFTLFLFLCWAIFYTDAAQDNRFVTHKELDIIFDAKTEAHKNRVPFVPYKAIFKSKTVWTVWLNAFADLFSGYFLILYAPNYLGNVLGYDIVNIGFISAIINTFVIPVKLSSGFLSDCIGVLSNRHKLWLFNSVALLLPAVCYIIICYVPTDFPLMTIILFGVISAAIGFNAGGFYKCGALISRQYAEVVIAFTQFIKCAVFFIAPGLMTIFVPNESEAAQWHPIFYLISASMIIANVVFLFYASDQPRSFTKITAPNRDNVVKGKMTSTSVI</sequence>
<feature type="transmembrane region" description="Helical" evidence="1">
    <location>
        <begin position="135"/>
        <end position="155"/>
    </location>
</feature>